<accession>A0A8H7UHN9</accession>
<dbReference type="InterPro" id="IPR024645">
    <property type="entry name" value="Mitochondr_Som1"/>
</dbReference>
<reference evidence="1" key="1">
    <citation type="submission" date="2020-12" db="EMBL/GenBank/DDBJ databases">
        <title>Metabolic potential, ecology and presence of endohyphal bacteria is reflected in genomic diversity of Mucoromycotina.</title>
        <authorList>
            <person name="Muszewska A."/>
            <person name="Okrasinska A."/>
            <person name="Steczkiewicz K."/>
            <person name="Drgas O."/>
            <person name="Orlowska M."/>
            <person name="Perlinska-Lenart U."/>
            <person name="Aleksandrzak-Piekarczyk T."/>
            <person name="Szatraj K."/>
            <person name="Zielenkiewicz U."/>
            <person name="Pilsyk S."/>
            <person name="Malc E."/>
            <person name="Mieczkowski P."/>
            <person name="Kruszewska J.S."/>
            <person name="Biernat P."/>
            <person name="Pawlowska J."/>
        </authorList>
    </citation>
    <scope>NUCLEOTIDE SEQUENCE</scope>
    <source>
        <strain evidence="1">WA0000067209</strain>
    </source>
</reference>
<dbReference type="Pfam" id="PF11093">
    <property type="entry name" value="Mitochondr_Som1"/>
    <property type="match status" value="1"/>
</dbReference>
<evidence type="ECO:0000313" key="2">
    <source>
        <dbReference type="Proteomes" id="UP000654370"/>
    </source>
</evidence>
<comment type="caution">
    <text evidence="1">The sequence shown here is derived from an EMBL/GenBank/DDBJ whole genome shotgun (WGS) entry which is preliminary data.</text>
</comment>
<proteinExistence type="predicted"/>
<organism evidence="1 2">
    <name type="scientific">Mortierella isabellina</name>
    <name type="common">Filamentous fungus</name>
    <name type="synonym">Umbelopsis isabellina</name>
    <dbReference type="NCBI Taxonomy" id="91625"/>
    <lineage>
        <taxon>Eukaryota</taxon>
        <taxon>Fungi</taxon>
        <taxon>Fungi incertae sedis</taxon>
        <taxon>Mucoromycota</taxon>
        <taxon>Mucoromycotina</taxon>
        <taxon>Umbelopsidomycetes</taxon>
        <taxon>Umbelopsidales</taxon>
        <taxon>Umbelopsidaceae</taxon>
        <taxon>Umbelopsis</taxon>
    </lineage>
</organism>
<dbReference type="AlphaFoldDB" id="A0A8H7UHN9"/>
<protein>
    <submittedName>
        <fullName evidence="1">Uncharacterized protein</fullName>
    </submittedName>
</protein>
<sequence length="95" mass="10657">MTEQNERLPLKPPKDCELAEILQYQCEIGVSQVVCNPFVRVFAKCKGFPLYEITPSDEAEEISDTSFKQLPKMQVIDELKTPPGVVAADAKNTKE</sequence>
<keyword evidence="2" id="KW-1185">Reference proteome</keyword>
<dbReference type="GO" id="GO:0042720">
    <property type="term" value="C:mitochondrial inner membrane peptidase complex"/>
    <property type="evidence" value="ECO:0007669"/>
    <property type="project" value="InterPro"/>
</dbReference>
<dbReference type="Proteomes" id="UP000654370">
    <property type="component" value="Unassembled WGS sequence"/>
</dbReference>
<evidence type="ECO:0000313" key="1">
    <source>
        <dbReference type="EMBL" id="KAG2186231.1"/>
    </source>
</evidence>
<dbReference type="OrthoDB" id="3983163at2759"/>
<name>A0A8H7UHN9_MORIS</name>
<dbReference type="EMBL" id="JAEPQZ010000001">
    <property type="protein sequence ID" value="KAG2186231.1"/>
    <property type="molecule type" value="Genomic_DNA"/>
</dbReference>
<gene>
    <name evidence="1" type="ORF">INT43_002669</name>
</gene>